<organism evidence="8 9">
    <name type="scientific">Devosia equisanguinis</name>
    <dbReference type="NCBI Taxonomy" id="2490941"/>
    <lineage>
        <taxon>Bacteria</taxon>
        <taxon>Pseudomonadati</taxon>
        <taxon>Pseudomonadota</taxon>
        <taxon>Alphaproteobacteria</taxon>
        <taxon>Hyphomicrobiales</taxon>
        <taxon>Devosiaceae</taxon>
        <taxon>Devosia</taxon>
    </lineage>
</organism>
<proteinExistence type="predicted"/>
<dbReference type="Gene3D" id="3.40.1010.10">
    <property type="entry name" value="Cobalt-precorrin-4 Transmethylase, Domain 1"/>
    <property type="match status" value="1"/>
</dbReference>
<comment type="pathway">
    <text evidence="1">Cofactor biosynthesis; adenosylcobalamin biosynthesis.</text>
</comment>
<dbReference type="GO" id="GO:0009236">
    <property type="term" value="P:cobalamin biosynthetic process"/>
    <property type="evidence" value="ECO:0007669"/>
    <property type="project" value="UniProtKB-KW"/>
</dbReference>
<comment type="function">
    <text evidence="6">Catalyzes the methylation of C-1 in precorrin-5 and the subsequent extrusion of acetic acid from the resulting intermediate to form cobalt-precorrin-6A.</text>
</comment>
<keyword evidence="2" id="KW-0169">Cobalamin biosynthesis</keyword>
<evidence type="ECO:0000313" key="8">
    <source>
        <dbReference type="EMBL" id="VDS04746.1"/>
    </source>
</evidence>
<dbReference type="Gene3D" id="3.30.950.10">
    <property type="entry name" value="Methyltransferase, Cobalt-precorrin-4 Transmethylase, Domain 2"/>
    <property type="match status" value="1"/>
</dbReference>
<dbReference type="EC" id="2.1.1.152" evidence="6"/>
<dbReference type="GO" id="GO:0032259">
    <property type="term" value="P:methylation"/>
    <property type="evidence" value="ECO:0007669"/>
    <property type="project" value="UniProtKB-KW"/>
</dbReference>
<dbReference type="OrthoDB" id="9787471at2"/>
<accession>A0A3S4CS92</accession>
<evidence type="ECO:0000256" key="5">
    <source>
        <dbReference type="ARBA" id="ARBA00022691"/>
    </source>
</evidence>
<dbReference type="RefSeq" id="WP_126150297.1">
    <property type="nucleotide sequence ID" value="NZ_JBHTMH010000001.1"/>
</dbReference>
<dbReference type="InterPro" id="IPR014776">
    <property type="entry name" value="4pyrrole_Mease_sub2"/>
</dbReference>
<dbReference type="PANTHER" id="PTHR43467:SF1">
    <property type="entry name" value="PRECORRIN-6A SYNTHASE [DEACETYLATING]"/>
    <property type="match status" value="1"/>
</dbReference>
<keyword evidence="5 6" id="KW-0949">S-adenosyl-L-methionine</keyword>
<dbReference type="InterPro" id="IPR035996">
    <property type="entry name" value="4pyrrol_Methylase_sf"/>
</dbReference>
<evidence type="ECO:0000259" key="7">
    <source>
        <dbReference type="Pfam" id="PF00590"/>
    </source>
</evidence>
<dbReference type="SUPFAM" id="SSF53790">
    <property type="entry name" value="Tetrapyrrole methylase"/>
    <property type="match status" value="1"/>
</dbReference>
<evidence type="ECO:0000256" key="3">
    <source>
        <dbReference type="ARBA" id="ARBA00022603"/>
    </source>
</evidence>
<dbReference type="PANTHER" id="PTHR43467">
    <property type="entry name" value="COBALT-PRECORRIN-2 C(20)-METHYLTRANSFERASE"/>
    <property type="match status" value="1"/>
</dbReference>
<name>A0A3S4CS92_9HYPH</name>
<evidence type="ECO:0000256" key="4">
    <source>
        <dbReference type="ARBA" id="ARBA00022679"/>
    </source>
</evidence>
<dbReference type="AlphaFoldDB" id="A0A3S4CS92"/>
<dbReference type="EMBL" id="UZWD01000024">
    <property type="protein sequence ID" value="VDS04746.1"/>
    <property type="molecule type" value="Genomic_DNA"/>
</dbReference>
<comment type="catalytic activity">
    <reaction evidence="6">
        <text>precorrin-5 + S-adenosyl-L-methionine + H2O = precorrin-6A + acetate + S-adenosyl-L-homocysteine + 2 H(+)</text>
        <dbReference type="Rhea" id="RHEA:18261"/>
        <dbReference type="ChEBI" id="CHEBI:15377"/>
        <dbReference type="ChEBI" id="CHEBI:15378"/>
        <dbReference type="ChEBI" id="CHEBI:30089"/>
        <dbReference type="ChEBI" id="CHEBI:57856"/>
        <dbReference type="ChEBI" id="CHEBI:59789"/>
        <dbReference type="ChEBI" id="CHEBI:77871"/>
        <dbReference type="ChEBI" id="CHEBI:77872"/>
        <dbReference type="EC" id="2.1.1.152"/>
    </reaction>
</comment>
<evidence type="ECO:0000313" key="9">
    <source>
        <dbReference type="Proteomes" id="UP000268844"/>
    </source>
</evidence>
<evidence type="ECO:0000256" key="6">
    <source>
        <dbReference type="PIRNR" id="PIRNR036525"/>
    </source>
</evidence>
<keyword evidence="9" id="KW-1185">Reference proteome</keyword>
<reference evidence="8 9" key="1">
    <citation type="submission" date="2018-12" db="EMBL/GenBank/DDBJ databases">
        <authorList>
            <person name="Criscuolo A."/>
        </authorList>
    </citation>
    <scope>NUCLEOTIDE SEQUENCE [LARGE SCALE GENOMIC DNA]</scope>
    <source>
        <strain evidence="8">ACIP1116281</strain>
    </source>
</reference>
<dbReference type="Proteomes" id="UP000268844">
    <property type="component" value="Unassembled WGS sequence"/>
</dbReference>
<evidence type="ECO:0000256" key="2">
    <source>
        <dbReference type="ARBA" id="ARBA00022573"/>
    </source>
</evidence>
<dbReference type="Pfam" id="PF00590">
    <property type="entry name" value="TP_methylase"/>
    <property type="match status" value="1"/>
</dbReference>
<dbReference type="CDD" id="cd11643">
    <property type="entry name" value="Precorrin-6A-synthase"/>
    <property type="match status" value="1"/>
</dbReference>
<dbReference type="GO" id="GO:0043819">
    <property type="term" value="F:precorrin-6A synthase (deacetylating) activity"/>
    <property type="evidence" value="ECO:0007669"/>
    <property type="project" value="UniProtKB-EC"/>
</dbReference>
<gene>
    <name evidence="8" type="primary">cobI_2</name>
    <name evidence="8" type="ORF">DEVEQU_01886</name>
</gene>
<keyword evidence="3 6" id="KW-0489">Methyltransferase</keyword>
<evidence type="ECO:0000256" key="1">
    <source>
        <dbReference type="ARBA" id="ARBA00004953"/>
    </source>
</evidence>
<dbReference type="InterPro" id="IPR014777">
    <property type="entry name" value="4pyrrole_Mease_sub1"/>
</dbReference>
<dbReference type="PIRSF" id="PIRSF036525">
    <property type="entry name" value="CobF"/>
    <property type="match status" value="1"/>
</dbReference>
<dbReference type="NCBIfam" id="TIGR02434">
    <property type="entry name" value="CobF"/>
    <property type="match status" value="1"/>
</dbReference>
<dbReference type="InterPro" id="IPR000878">
    <property type="entry name" value="4pyrrol_Mease"/>
</dbReference>
<protein>
    <recommendedName>
        <fullName evidence="6">Precorrin-6A synthase [deacetylating]</fullName>
        <ecNumber evidence="6">2.1.1.152</ecNumber>
    </recommendedName>
</protein>
<dbReference type="InterPro" id="IPR012797">
    <property type="entry name" value="CobF"/>
</dbReference>
<sequence>MKTVLVIGIGTGSPEHLTLAAIAALNRAEILFIPDKGAAKADLAGLRRTIIERFVTRPDSRQAGYAVPRRNADQPDYGQGVDDWHAALADIYEGLVAQIPENSTGGFLVWGDPGLYDSTLRILERLKTPHRVEVVPGITAIQALTAAHGIPLNRIGEPVVITTGRRLGTVHEDTVVMLDGQLAFLQADPDLEIFWGAYLGSPDQILIAGRLGDVTEDIVATRQTARARHGWIMDTYLLRKPA</sequence>
<feature type="domain" description="Tetrapyrrole methylase" evidence="7">
    <location>
        <begin position="4"/>
        <end position="214"/>
    </location>
</feature>
<keyword evidence="4 6" id="KW-0808">Transferase</keyword>